<feature type="compositionally biased region" description="Basic and acidic residues" evidence="13">
    <location>
        <begin position="1096"/>
        <end position="1111"/>
    </location>
</feature>
<dbReference type="SUPFAM" id="SSF50978">
    <property type="entry name" value="WD40 repeat-like"/>
    <property type="match status" value="1"/>
</dbReference>
<keyword evidence="8" id="KW-0966">Cell projection</keyword>
<feature type="region of interest" description="Disordered" evidence="13">
    <location>
        <begin position="340"/>
        <end position="404"/>
    </location>
</feature>
<keyword evidence="15" id="KW-1185">Reference proteome</keyword>
<dbReference type="PROSITE" id="PS50082">
    <property type="entry name" value="WD_REPEATS_2"/>
    <property type="match status" value="1"/>
</dbReference>
<feature type="compositionally biased region" description="Low complexity" evidence="13">
    <location>
        <begin position="131"/>
        <end position="152"/>
    </location>
</feature>
<evidence type="ECO:0000256" key="1">
    <source>
        <dbReference type="ARBA" id="ARBA00004611"/>
    </source>
</evidence>
<keyword evidence="4" id="KW-0677">Repeat</keyword>
<feature type="compositionally biased region" description="Low complexity" evidence="13">
    <location>
        <begin position="818"/>
        <end position="832"/>
    </location>
</feature>
<dbReference type="FunFam" id="2.130.10.10:FF:003613">
    <property type="entry name" value="Predicted protein"/>
    <property type="match status" value="1"/>
</dbReference>
<dbReference type="GO" id="GO:0045503">
    <property type="term" value="F:dynein light chain binding"/>
    <property type="evidence" value="ECO:0007669"/>
    <property type="project" value="TreeGrafter"/>
</dbReference>
<sequence>MASPSSAKIPLGSSKQLHSSKRDAAGRSRAIGVSAVSNSSRRVNGSVANVNVGGTSGHGSGHSTRVYLDGVDVTPQSLLVSRIKPSTPSGGYDPKARGKAGKGSRSKVAHGVGASVTGASMAGASVMFSHASSSSADNDSDSESSSSVAATGGTVGGRAARKDAKPSAAGLSVPSSATPTSNQKEEVESSRAAAPTDSEDPDDGKDEGGDPIAATSGVAGERSAPLLAGGQAASTSAGLASGRARRVPVTVTLAETATEMLMEVRSVCVAQDAPIHAAVAARNKRYQAVCAQKKGSEKFVKGRAQTLQLAQKAKEVMTAPPATRDAACVATDWDIYDCGKMEDENNNEADEGGVGEPVSSSDTQAQTQSAGSSGDGQPKDASDGASAMTSSNSGTEGGGAGGVGDVQLKQQVEEIVGATLASPGCVLDVDGDIVEDLRARQHQASKPNRKNRDKLGQSNVFSQKSRMFDSQRSTVIAAAMSGNSNASVVHGEQSSGNVSAGASQDFAALVGGEGASSGSAATNSQVGMSVANASRGVLSGGGPGGSGDAKSNNVYARANTNVDIGEIIARQRTSHVLRSSSLLLTANIVERAVQQNVYHQQHVRYRDFPTLEAVEAAPESPNVLVPALGMGFPTTVGITRSDSVSNGQKSMQELEELWAFRCELTQDRTVSCLAWNTANEDLLAVSYARAEPVNPAELAGASSSATANGATNTNVGVGFSASGPPASPAPRPGQNAHSAAAAAAAAGGTAVGAGSTGEEQDGLVLFWSLTNPEYPERIYHLPVGVTSIDFSTAHPYLLAVGFADGVVAIYDTRKDDSVSSAPSSSTPTSSVPGAMEDSSATHVPVPIATSSGMGGKHLDAVWQVRWVARGGGESVVSISSDGRVVEWSLKKGLSYSDLMTLKRSPNPLLGGTGTAAAGANGVNSIGDGVISRQASGRCLAFASRGDPSVYFVGTEDGLVHKCSVSYNEQYLQTYIGHTGPVYQLLVSPFCNDLFLSCSGDWSLKLWHQADPRGDAVLTFHSVDLAQAVLSASWSPSDAAVFAAVAEDGRIELWDLAQSTLDPIVRHFPKKYISVAAPVTQPTEGDGLGAAGSSREITPKGEGDTERLDDTYRDPNAVSTAVPAAPTMVEVPLECTTVAFAPKAPVLVVGDSTGDVTVYRVPAQVAGPGGISASDAVSSIEEQAARLLRAIHPNKHE</sequence>
<evidence type="ECO:0000256" key="2">
    <source>
        <dbReference type="ARBA" id="ARBA00022490"/>
    </source>
</evidence>
<dbReference type="SMART" id="SM00320">
    <property type="entry name" value="WD40"/>
    <property type="match status" value="5"/>
</dbReference>
<evidence type="ECO:0000256" key="11">
    <source>
        <dbReference type="ARBA" id="ARBA00041557"/>
    </source>
</evidence>
<feature type="region of interest" description="Disordered" evidence="13">
    <location>
        <begin position="131"/>
        <end position="216"/>
    </location>
</feature>
<evidence type="ECO:0000256" key="4">
    <source>
        <dbReference type="ARBA" id="ARBA00022737"/>
    </source>
</evidence>
<dbReference type="InterPro" id="IPR036322">
    <property type="entry name" value="WD40_repeat_dom_sf"/>
</dbReference>
<evidence type="ECO:0000256" key="9">
    <source>
        <dbReference type="ARBA" id="ARBA00024190"/>
    </source>
</evidence>
<dbReference type="GO" id="GO:0045504">
    <property type="term" value="F:dynein heavy chain binding"/>
    <property type="evidence" value="ECO:0007669"/>
    <property type="project" value="TreeGrafter"/>
</dbReference>
<accession>A0A9W7CSY0</accession>
<feature type="compositionally biased region" description="Low complexity" evidence="13">
    <location>
        <begin position="32"/>
        <end position="41"/>
    </location>
</feature>
<dbReference type="InterPro" id="IPR001680">
    <property type="entry name" value="WD40_rpt"/>
</dbReference>
<dbReference type="GO" id="GO:0003341">
    <property type="term" value="P:cilium movement"/>
    <property type="evidence" value="ECO:0007669"/>
    <property type="project" value="TreeGrafter"/>
</dbReference>
<keyword evidence="6" id="KW-0969">Cilium</keyword>
<comment type="subcellular location">
    <subcellularLocation>
        <location evidence="1">Cytoplasm</location>
        <location evidence="1">Cytoskeleton</location>
        <location evidence="1">Flagellum axoneme</location>
    </subcellularLocation>
    <subcellularLocation>
        <location evidence="9">Dynein axonemal particle</location>
    </subcellularLocation>
</comment>
<dbReference type="InterPro" id="IPR015943">
    <property type="entry name" value="WD40/YVTN_repeat-like_dom_sf"/>
</dbReference>
<feature type="compositionally biased region" description="Basic residues" evidence="13">
    <location>
        <begin position="440"/>
        <end position="452"/>
    </location>
</feature>
<feature type="region of interest" description="Disordered" evidence="13">
    <location>
        <begin position="814"/>
        <end position="839"/>
    </location>
</feature>
<feature type="compositionally biased region" description="Low complexity" evidence="13">
    <location>
        <begin position="732"/>
        <end position="741"/>
    </location>
</feature>
<dbReference type="PANTHER" id="PTHR12442:SF12">
    <property type="entry name" value="DYNEIN AXONEMAL INTERMEDIATE CHAIN 4"/>
    <property type="match status" value="1"/>
</dbReference>
<dbReference type="Pfam" id="PF00400">
    <property type="entry name" value="WD40"/>
    <property type="match status" value="1"/>
</dbReference>
<feature type="region of interest" description="Disordered" evidence="13">
    <location>
        <begin position="716"/>
        <end position="741"/>
    </location>
</feature>
<evidence type="ECO:0000256" key="10">
    <source>
        <dbReference type="ARBA" id="ARBA00040002"/>
    </source>
</evidence>
<evidence type="ECO:0000256" key="6">
    <source>
        <dbReference type="ARBA" id="ARBA00023069"/>
    </source>
</evidence>
<keyword evidence="7" id="KW-0206">Cytoskeleton</keyword>
<protein>
    <recommendedName>
        <fullName evidence="10">Dynein axonemal intermediate chain 4</fullName>
    </recommendedName>
    <alternativeName>
        <fullName evidence="11">WD repeat-containing protein 78</fullName>
    </alternativeName>
</protein>
<evidence type="ECO:0000313" key="14">
    <source>
        <dbReference type="EMBL" id="GMF41800.1"/>
    </source>
</evidence>
<feature type="compositionally biased region" description="Basic residues" evidence="13">
    <location>
        <begin position="97"/>
        <end position="108"/>
    </location>
</feature>
<feature type="region of interest" description="Disordered" evidence="13">
    <location>
        <begin position="1"/>
        <end position="41"/>
    </location>
</feature>
<dbReference type="Gene3D" id="2.130.10.10">
    <property type="entry name" value="YVTN repeat-like/Quinoprotein amine dehydrogenase"/>
    <property type="match status" value="2"/>
</dbReference>
<dbReference type="GO" id="GO:0005858">
    <property type="term" value="C:axonemal dynein complex"/>
    <property type="evidence" value="ECO:0007669"/>
    <property type="project" value="TreeGrafter"/>
</dbReference>
<dbReference type="GO" id="GO:0120293">
    <property type="term" value="C:dynein axonemal particle"/>
    <property type="evidence" value="ECO:0007669"/>
    <property type="project" value="UniProtKB-SubCell"/>
</dbReference>
<gene>
    <name evidence="14" type="ORF">Pfra01_001337900</name>
</gene>
<feature type="region of interest" description="Disordered" evidence="13">
    <location>
        <begin position="81"/>
        <end position="109"/>
    </location>
</feature>
<comment type="caution">
    <text evidence="14">The sequence shown here is derived from an EMBL/GenBank/DDBJ whole genome shotgun (WGS) entry which is preliminary data.</text>
</comment>
<keyword evidence="2" id="KW-0963">Cytoplasm</keyword>
<evidence type="ECO:0000256" key="8">
    <source>
        <dbReference type="ARBA" id="ARBA00023273"/>
    </source>
</evidence>
<feature type="compositionally biased region" description="Acidic residues" evidence="13">
    <location>
        <begin position="344"/>
        <end position="353"/>
    </location>
</feature>
<dbReference type="InterPro" id="IPR050687">
    <property type="entry name" value="Dynein_IC"/>
</dbReference>
<evidence type="ECO:0000256" key="3">
    <source>
        <dbReference type="ARBA" id="ARBA00022574"/>
    </source>
</evidence>
<name>A0A9W7CSY0_9STRA</name>
<feature type="compositionally biased region" description="Gly residues" evidence="13">
    <location>
        <begin position="395"/>
        <end position="404"/>
    </location>
</feature>
<reference evidence="14" key="1">
    <citation type="submission" date="2023-04" db="EMBL/GenBank/DDBJ databases">
        <title>Phytophthora fragariaefolia NBRC 109709.</title>
        <authorList>
            <person name="Ichikawa N."/>
            <person name="Sato H."/>
            <person name="Tonouchi N."/>
        </authorList>
    </citation>
    <scope>NUCLEOTIDE SEQUENCE</scope>
    <source>
        <strain evidence="14">NBRC 109709</strain>
    </source>
</reference>
<keyword evidence="3 12" id="KW-0853">WD repeat</keyword>
<dbReference type="PANTHER" id="PTHR12442">
    <property type="entry name" value="DYNEIN INTERMEDIATE CHAIN"/>
    <property type="match status" value="1"/>
</dbReference>
<evidence type="ECO:0000256" key="12">
    <source>
        <dbReference type="PROSITE-ProRule" id="PRU00221"/>
    </source>
</evidence>
<evidence type="ECO:0000256" key="13">
    <source>
        <dbReference type="SAM" id="MobiDB-lite"/>
    </source>
</evidence>
<evidence type="ECO:0000256" key="5">
    <source>
        <dbReference type="ARBA" id="ARBA00022846"/>
    </source>
</evidence>
<dbReference type="OrthoDB" id="10259804at2759"/>
<dbReference type="EMBL" id="BSXT01001380">
    <property type="protein sequence ID" value="GMF41800.1"/>
    <property type="molecule type" value="Genomic_DNA"/>
</dbReference>
<feature type="region of interest" description="Disordered" evidence="13">
    <location>
        <begin position="440"/>
        <end position="460"/>
    </location>
</feature>
<feature type="repeat" description="WD" evidence="12">
    <location>
        <begin position="974"/>
        <end position="1006"/>
    </location>
</feature>
<feature type="region of interest" description="Disordered" evidence="13">
    <location>
        <begin position="1082"/>
        <end position="1111"/>
    </location>
</feature>
<evidence type="ECO:0000256" key="7">
    <source>
        <dbReference type="ARBA" id="ARBA00023212"/>
    </source>
</evidence>
<feature type="compositionally biased region" description="Low complexity" evidence="13">
    <location>
        <begin position="359"/>
        <end position="376"/>
    </location>
</feature>
<dbReference type="Proteomes" id="UP001165121">
    <property type="component" value="Unassembled WGS sequence"/>
</dbReference>
<feature type="compositionally biased region" description="Polar residues" evidence="13">
    <location>
        <begin position="173"/>
        <end position="182"/>
    </location>
</feature>
<evidence type="ECO:0000313" key="15">
    <source>
        <dbReference type="Proteomes" id="UP001165121"/>
    </source>
</evidence>
<keyword evidence="5" id="KW-0282">Flagellum</keyword>
<dbReference type="AlphaFoldDB" id="A0A9W7CSY0"/>
<proteinExistence type="predicted"/>
<organism evidence="14 15">
    <name type="scientific">Phytophthora fragariaefolia</name>
    <dbReference type="NCBI Taxonomy" id="1490495"/>
    <lineage>
        <taxon>Eukaryota</taxon>
        <taxon>Sar</taxon>
        <taxon>Stramenopiles</taxon>
        <taxon>Oomycota</taxon>
        <taxon>Peronosporomycetes</taxon>
        <taxon>Peronosporales</taxon>
        <taxon>Peronosporaceae</taxon>
        <taxon>Phytophthora</taxon>
    </lineage>
</organism>